<dbReference type="EMBL" id="SWLG01000036">
    <property type="protein sequence ID" value="TLS34921.1"/>
    <property type="molecule type" value="Genomic_DNA"/>
</dbReference>
<evidence type="ECO:0000313" key="2">
    <source>
        <dbReference type="Proteomes" id="UP000308230"/>
    </source>
</evidence>
<proteinExistence type="predicted"/>
<organism evidence="1 2">
    <name type="scientific">Exobacillus caeni</name>
    <dbReference type="NCBI Taxonomy" id="2574798"/>
    <lineage>
        <taxon>Bacteria</taxon>
        <taxon>Bacillati</taxon>
        <taxon>Bacillota</taxon>
        <taxon>Bacilli</taxon>
        <taxon>Bacillales</taxon>
        <taxon>Guptibacillaceae</taxon>
        <taxon>Exobacillus</taxon>
    </lineage>
</organism>
<comment type="caution">
    <text evidence="1">The sequence shown here is derived from an EMBL/GenBank/DDBJ whole genome shotgun (WGS) entry which is preliminary data.</text>
</comment>
<sequence length="56" mass="6781">MEQKLLLEIEESRRKMNNLARMKPLKSSEIIEISTYLDQLLNQYERHKYRKTAAVE</sequence>
<evidence type="ECO:0000313" key="1">
    <source>
        <dbReference type="EMBL" id="TLS34921.1"/>
    </source>
</evidence>
<keyword evidence="2" id="KW-1185">Reference proteome</keyword>
<dbReference type="InterPro" id="IPR036638">
    <property type="entry name" value="HLH_DNA-bd_sf"/>
</dbReference>
<dbReference type="Proteomes" id="UP000308230">
    <property type="component" value="Unassembled WGS sequence"/>
</dbReference>
<dbReference type="InterPro" id="IPR018540">
    <property type="entry name" value="Spo0E-like"/>
</dbReference>
<dbReference type="Gene3D" id="4.10.280.10">
    <property type="entry name" value="Helix-loop-helix DNA-binding domain"/>
    <property type="match status" value="1"/>
</dbReference>
<protein>
    <submittedName>
        <fullName evidence="1">Aspartyl-phosphate phosphatase Spo0E family protein</fullName>
    </submittedName>
</protein>
<gene>
    <name evidence="1" type="ORF">FCL54_23170</name>
</gene>
<dbReference type="GO" id="GO:0043937">
    <property type="term" value="P:regulation of sporulation"/>
    <property type="evidence" value="ECO:0007669"/>
    <property type="project" value="InterPro"/>
</dbReference>
<dbReference type="InterPro" id="IPR037208">
    <property type="entry name" value="Spo0E-like_sf"/>
</dbReference>
<dbReference type="RefSeq" id="WP_138129664.1">
    <property type="nucleotide sequence ID" value="NZ_SWLG01000036.1"/>
</dbReference>
<dbReference type="Pfam" id="PF09388">
    <property type="entry name" value="SpoOE-like"/>
    <property type="match status" value="1"/>
</dbReference>
<reference evidence="1 2" key="1">
    <citation type="submission" date="2019-04" db="EMBL/GenBank/DDBJ databases">
        <title>Bacillus caeni sp. nov., a bacterium isolated from mangrove sediment.</title>
        <authorList>
            <person name="Huang H."/>
            <person name="Mo K."/>
            <person name="Hu Y."/>
        </authorList>
    </citation>
    <scope>NUCLEOTIDE SEQUENCE [LARGE SCALE GENOMIC DNA]</scope>
    <source>
        <strain evidence="1 2">HB172195</strain>
    </source>
</reference>
<name>A0A5R9EVU7_9BACL</name>
<dbReference type="AlphaFoldDB" id="A0A5R9EVU7"/>
<dbReference type="OrthoDB" id="2893507at2"/>
<accession>A0A5R9EVU7</accession>
<dbReference type="GO" id="GO:0046983">
    <property type="term" value="F:protein dimerization activity"/>
    <property type="evidence" value="ECO:0007669"/>
    <property type="project" value="InterPro"/>
</dbReference>
<dbReference type="SUPFAM" id="SSF140500">
    <property type="entry name" value="BAS1536-like"/>
    <property type="match status" value="1"/>
</dbReference>